<comment type="caution">
    <text evidence="2">The sequence shown here is derived from an EMBL/GenBank/DDBJ whole genome shotgun (WGS) entry which is preliminary data.</text>
</comment>
<organism evidence="2 3">
    <name type="scientific">Protomyces lactucae-debilis</name>
    <dbReference type="NCBI Taxonomy" id="2754530"/>
    <lineage>
        <taxon>Eukaryota</taxon>
        <taxon>Fungi</taxon>
        <taxon>Dikarya</taxon>
        <taxon>Ascomycota</taxon>
        <taxon>Taphrinomycotina</taxon>
        <taxon>Taphrinomycetes</taxon>
        <taxon>Taphrinales</taxon>
        <taxon>Protomycetaceae</taxon>
        <taxon>Protomyces</taxon>
    </lineage>
</organism>
<keyword evidence="3" id="KW-1185">Reference proteome</keyword>
<name>A0A1Y2FJU7_PROLT</name>
<dbReference type="AlphaFoldDB" id="A0A1Y2FJU7"/>
<gene>
    <name evidence="2" type="ORF">BCR37DRAFT_378234</name>
</gene>
<evidence type="ECO:0000256" key="1">
    <source>
        <dbReference type="SAM" id="MobiDB-lite"/>
    </source>
</evidence>
<reference evidence="2 3" key="1">
    <citation type="submission" date="2016-07" db="EMBL/GenBank/DDBJ databases">
        <title>Pervasive Adenine N6-methylation of Active Genes in Fungi.</title>
        <authorList>
            <consortium name="DOE Joint Genome Institute"/>
            <person name="Mondo S.J."/>
            <person name="Dannebaum R.O."/>
            <person name="Kuo R.C."/>
            <person name="Labutti K."/>
            <person name="Haridas S."/>
            <person name="Kuo A."/>
            <person name="Salamov A."/>
            <person name="Ahrendt S.R."/>
            <person name="Lipzen A."/>
            <person name="Sullivan W."/>
            <person name="Andreopoulos W.B."/>
            <person name="Clum A."/>
            <person name="Lindquist E."/>
            <person name="Daum C."/>
            <person name="Ramamoorthy G.K."/>
            <person name="Gryganskyi A."/>
            <person name="Culley D."/>
            <person name="Magnuson J.K."/>
            <person name="James T.Y."/>
            <person name="O'Malley M.A."/>
            <person name="Stajich J.E."/>
            <person name="Spatafora J.W."/>
            <person name="Visel A."/>
            <person name="Grigoriev I.V."/>
        </authorList>
    </citation>
    <scope>NUCLEOTIDE SEQUENCE [LARGE SCALE GENOMIC DNA]</scope>
    <source>
        <strain evidence="2 3">12-1054</strain>
    </source>
</reference>
<dbReference type="Proteomes" id="UP000193685">
    <property type="component" value="Unassembled WGS sequence"/>
</dbReference>
<dbReference type="EMBL" id="MCFI01000006">
    <property type="protein sequence ID" value="ORY84233.1"/>
    <property type="molecule type" value="Genomic_DNA"/>
</dbReference>
<feature type="region of interest" description="Disordered" evidence="1">
    <location>
        <begin position="46"/>
        <end position="65"/>
    </location>
</feature>
<feature type="compositionally biased region" description="Low complexity" evidence="1">
    <location>
        <begin position="9"/>
        <end position="24"/>
    </location>
</feature>
<sequence>MNLSRSRSRSSSSNMGCSRSSDSLSSGQMIIGFVLTSSYLSVRCSSPNSAPDGRDCRGSGVGSVSQSGVSKQLRECQVLSCPHSFCLLAFIEAVNH</sequence>
<evidence type="ECO:0000313" key="2">
    <source>
        <dbReference type="EMBL" id="ORY84233.1"/>
    </source>
</evidence>
<accession>A0A1Y2FJU7</accession>
<protein>
    <submittedName>
        <fullName evidence="2">Uncharacterized protein</fullName>
    </submittedName>
</protein>
<dbReference type="GeneID" id="63785599"/>
<dbReference type="RefSeq" id="XP_040726251.1">
    <property type="nucleotide sequence ID" value="XM_040869000.1"/>
</dbReference>
<proteinExistence type="predicted"/>
<evidence type="ECO:0000313" key="3">
    <source>
        <dbReference type="Proteomes" id="UP000193685"/>
    </source>
</evidence>
<feature type="region of interest" description="Disordered" evidence="1">
    <location>
        <begin position="1"/>
        <end position="24"/>
    </location>
</feature>